<comment type="caution">
    <text evidence="5">The sequence shown here is derived from an EMBL/GenBank/DDBJ whole genome shotgun (WGS) entry which is preliminary data.</text>
</comment>
<evidence type="ECO:0000256" key="1">
    <source>
        <dbReference type="ARBA" id="ARBA00023015"/>
    </source>
</evidence>
<name>A0ABS1W5W1_9ACTN</name>
<protein>
    <submittedName>
        <fullName evidence="5">LacI family DNA-binding transcriptional regulator</fullName>
    </submittedName>
</protein>
<keyword evidence="1" id="KW-0805">Transcription regulation</keyword>
<dbReference type="CDD" id="cd01392">
    <property type="entry name" value="HTH_LacI"/>
    <property type="match status" value="1"/>
</dbReference>
<dbReference type="RefSeq" id="WP_203078670.1">
    <property type="nucleotide sequence ID" value="NZ_JAENHO010000026.1"/>
</dbReference>
<reference evidence="5 6" key="1">
    <citation type="submission" date="2021-01" db="EMBL/GenBank/DDBJ databases">
        <title>Actinoplanes sp. nov. LDG1-01 isolated from lichen.</title>
        <authorList>
            <person name="Saeng-In P."/>
            <person name="Phongsopitanun W."/>
            <person name="Kanchanasin P."/>
            <person name="Yuki M."/>
            <person name="Kudo T."/>
            <person name="Ohkuma M."/>
            <person name="Tanasupawat S."/>
        </authorList>
    </citation>
    <scope>NUCLEOTIDE SEQUENCE [LARGE SCALE GENOMIC DNA]</scope>
    <source>
        <strain evidence="5 6">LDG1-01</strain>
    </source>
</reference>
<keyword evidence="6" id="KW-1185">Reference proteome</keyword>
<feature type="domain" description="HTH lacI-type" evidence="4">
    <location>
        <begin position="5"/>
        <end position="47"/>
    </location>
</feature>
<keyword evidence="3" id="KW-0804">Transcription</keyword>
<evidence type="ECO:0000313" key="6">
    <source>
        <dbReference type="Proteomes" id="UP000598996"/>
    </source>
</evidence>
<dbReference type="Pfam" id="PF13377">
    <property type="entry name" value="Peripla_BP_3"/>
    <property type="match status" value="1"/>
</dbReference>
<dbReference type="PROSITE" id="PS00356">
    <property type="entry name" value="HTH_LACI_1"/>
    <property type="match status" value="1"/>
</dbReference>
<dbReference type="SMART" id="SM00354">
    <property type="entry name" value="HTH_LACI"/>
    <property type="match status" value="1"/>
</dbReference>
<dbReference type="PANTHER" id="PTHR30146:SF153">
    <property type="entry name" value="LACTOSE OPERON REPRESSOR"/>
    <property type="match status" value="1"/>
</dbReference>
<evidence type="ECO:0000313" key="5">
    <source>
        <dbReference type="EMBL" id="MBL7262126.1"/>
    </source>
</evidence>
<dbReference type="Gene3D" id="1.10.260.40">
    <property type="entry name" value="lambda repressor-like DNA-binding domains"/>
    <property type="match status" value="1"/>
</dbReference>
<dbReference type="InterPro" id="IPR000843">
    <property type="entry name" value="HTH_LacI"/>
</dbReference>
<dbReference type="Proteomes" id="UP000598996">
    <property type="component" value="Unassembled WGS sequence"/>
</dbReference>
<organism evidence="5 6">
    <name type="scientific">Paractinoplanes lichenicola</name>
    <dbReference type="NCBI Taxonomy" id="2802976"/>
    <lineage>
        <taxon>Bacteria</taxon>
        <taxon>Bacillati</taxon>
        <taxon>Actinomycetota</taxon>
        <taxon>Actinomycetes</taxon>
        <taxon>Micromonosporales</taxon>
        <taxon>Micromonosporaceae</taxon>
        <taxon>Paractinoplanes</taxon>
    </lineage>
</organism>
<gene>
    <name evidence="5" type="ORF">JKJ07_48435</name>
</gene>
<dbReference type="SUPFAM" id="SSF47413">
    <property type="entry name" value="lambda repressor-like DNA-binding domains"/>
    <property type="match status" value="1"/>
</dbReference>
<dbReference type="EMBL" id="JAENHO010000026">
    <property type="protein sequence ID" value="MBL7262126.1"/>
    <property type="molecule type" value="Genomic_DNA"/>
</dbReference>
<dbReference type="PANTHER" id="PTHR30146">
    <property type="entry name" value="LACI-RELATED TRANSCRIPTIONAL REPRESSOR"/>
    <property type="match status" value="1"/>
</dbReference>
<evidence type="ECO:0000259" key="4">
    <source>
        <dbReference type="PROSITE" id="PS50932"/>
    </source>
</evidence>
<accession>A0ABS1W5W1</accession>
<keyword evidence="2 5" id="KW-0238">DNA-binding</keyword>
<proteinExistence type="predicted"/>
<dbReference type="InterPro" id="IPR028082">
    <property type="entry name" value="Peripla_BP_I"/>
</dbReference>
<evidence type="ECO:0000256" key="3">
    <source>
        <dbReference type="ARBA" id="ARBA00023163"/>
    </source>
</evidence>
<dbReference type="InterPro" id="IPR046335">
    <property type="entry name" value="LacI/GalR-like_sensor"/>
</dbReference>
<dbReference type="PRINTS" id="PR00036">
    <property type="entry name" value="HTHLACI"/>
</dbReference>
<dbReference type="InterPro" id="IPR010982">
    <property type="entry name" value="Lambda_DNA-bd_dom_sf"/>
</dbReference>
<evidence type="ECO:0000256" key="2">
    <source>
        <dbReference type="ARBA" id="ARBA00023125"/>
    </source>
</evidence>
<dbReference type="Pfam" id="PF00356">
    <property type="entry name" value="LacI"/>
    <property type="match status" value="1"/>
</dbReference>
<dbReference type="PROSITE" id="PS50932">
    <property type="entry name" value="HTH_LACI_2"/>
    <property type="match status" value="1"/>
</dbReference>
<dbReference type="Gene3D" id="3.40.50.2300">
    <property type="match status" value="2"/>
</dbReference>
<dbReference type="SUPFAM" id="SSF53822">
    <property type="entry name" value="Periplasmic binding protein-like I"/>
    <property type="match status" value="1"/>
</dbReference>
<sequence length="336" mass="35503">MKHGPTVRDIASHAGVSIATVSRVLNDQEHVSPGTRELVQQAIDELGGRGPKRRPARTGAVFLRCPYVLTDYFGLIVSSIAETLDLHGRQLVLNAGEAAQHSPVLPTLAGRPGIGGAIVVLPPEPGEELVALQSTGFPFVIVDPRETVPRDIAAVSAAHFAGARSLTAHLTALGHRRIGLLAGPDNWLASAARRAGHVSALADAGMLLDPRLAVPGEPTVRFGFEAARHLLENKNAEDRPTALVAFNDKVASGAVAAAAQLGLRVPEDLSIGGFDDIDLAQATRPALTTVRQPLAEMGRIAVGLLIRLLDHHRLDALHVELATELIVRESTGPARR</sequence>
<dbReference type="GO" id="GO:0003677">
    <property type="term" value="F:DNA binding"/>
    <property type="evidence" value="ECO:0007669"/>
    <property type="project" value="UniProtKB-KW"/>
</dbReference>